<name>A0A5J6MT85_9PROT</name>
<comment type="subcellular location">
    <subcellularLocation>
        <location evidence="1">Periplasm</location>
    </subcellularLocation>
</comment>
<accession>A0A5J6MT85</accession>
<evidence type="ECO:0000259" key="3">
    <source>
        <dbReference type="Pfam" id="PF00496"/>
    </source>
</evidence>
<evidence type="ECO:0000313" key="4">
    <source>
        <dbReference type="EMBL" id="QEX19925.1"/>
    </source>
</evidence>
<dbReference type="RefSeq" id="WP_151179940.1">
    <property type="nucleotide sequence ID" value="NZ_CP042906.1"/>
</dbReference>
<dbReference type="EMBL" id="CP042906">
    <property type="protein sequence ID" value="QEX19925.1"/>
    <property type="molecule type" value="Genomic_DNA"/>
</dbReference>
<proteinExistence type="inferred from homology"/>
<gene>
    <name evidence="4" type="ORF">FRZ44_52400</name>
</gene>
<dbReference type="Gene3D" id="3.40.190.10">
    <property type="entry name" value="Periplasmic binding protein-like II"/>
    <property type="match status" value="1"/>
</dbReference>
<dbReference type="PANTHER" id="PTHR30290:SF62">
    <property type="entry name" value="OLIGOPEPTIDE ABC TRANSPORTER, PERIPLASMIC OLIGOPEPTIDE-BINDING PROTEIN"/>
    <property type="match status" value="1"/>
</dbReference>
<dbReference type="Gene3D" id="3.10.105.10">
    <property type="entry name" value="Dipeptide-binding Protein, Domain 3"/>
    <property type="match status" value="1"/>
</dbReference>
<dbReference type="SUPFAM" id="SSF53850">
    <property type="entry name" value="Periplasmic binding protein-like II"/>
    <property type="match status" value="1"/>
</dbReference>
<comment type="similarity">
    <text evidence="2">Belongs to the bacterial solute-binding protein 5 family.</text>
</comment>
<evidence type="ECO:0000256" key="1">
    <source>
        <dbReference type="ARBA" id="ARBA00004418"/>
    </source>
</evidence>
<dbReference type="OrthoDB" id="9803988at2"/>
<sequence length="661" mass="74561">MRLTVPHFPSTPGPMARPRDGIVGRAGRLLTAALLAGLVHSGAGWAQSYSDSPVLEEKVAAGELPPITDRLPQNPAVASMGEAGRYGGDLTMLMGSAKDTRMMVVYGYARLVGYDRDFKIVADIAESYDVEDDRIFTFHLRKGMRWSDGKPFDAEDFRYFWEDVANNPELSPTGPPSVLIVDGEAPKVDFPDKYTVRYSWSKPNADFLPAIAGTTPLYIYRPSHYLKKFHAKYADAAELAQKVQEAQQPSWAALHNRRDNMYKNDNPKQPTLDPWMLVTKPPAERFVFERNPYYYRVDPRGRQLPYIDRVVFDIVDSKLIPAKVGAGETTLQARNLRFDNYTFLKDGETRGDYRVRLWTSGSGSQVAIYPNLNTNDAVWRAVMRDVRFRRALSLGIDRHEINQVIYYGLAKESGNTVLPQSPLYDEADARAWTSYDIDQANRLLDDMGLDKRNGDGIRLLPDGRTADILVESAGESTEEADVLELIRDSWAQLGLRLYVKPSQREVFRNRIFAGDSIMSVWTGLDNGIPTADTAPVEFAPTSQQQLQWPKWGQFDETMSKSGEAVDMPEAKQLLDLLDQWRQAENDEQRTAIWKQMMQIYSDQVFVIGTVNSVPQPVVAKNFLHNLPETAIYNWEPGAQLGVYKLDTFWLDESATATAATN</sequence>
<reference evidence="4 5" key="1">
    <citation type="submission" date="2019-08" db="EMBL/GenBank/DDBJ databases">
        <title>Hyperibacter terrae gen. nov., sp. nov. and Hyperibacter viscosus sp. nov., two new members in the family Rhodospirillaceae isolated from the rhizosphere of Hypericum perforatum.</title>
        <authorList>
            <person name="Noviana Z."/>
        </authorList>
    </citation>
    <scope>NUCLEOTIDE SEQUENCE [LARGE SCALE GENOMIC DNA]</scope>
    <source>
        <strain evidence="4 5">R5913</strain>
    </source>
</reference>
<dbReference type="AlphaFoldDB" id="A0A5J6MT85"/>
<dbReference type="Proteomes" id="UP000326202">
    <property type="component" value="Chromosome"/>
</dbReference>
<dbReference type="GO" id="GO:0015833">
    <property type="term" value="P:peptide transport"/>
    <property type="evidence" value="ECO:0007669"/>
    <property type="project" value="TreeGrafter"/>
</dbReference>
<protein>
    <submittedName>
        <fullName evidence="4">Peptide ABC transporter substrate-binding protein</fullName>
    </submittedName>
</protein>
<evidence type="ECO:0000313" key="5">
    <source>
        <dbReference type="Proteomes" id="UP000326202"/>
    </source>
</evidence>
<feature type="domain" description="Solute-binding protein family 5" evidence="3">
    <location>
        <begin position="119"/>
        <end position="533"/>
    </location>
</feature>
<dbReference type="InterPro" id="IPR000914">
    <property type="entry name" value="SBP_5_dom"/>
</dbReference>
<keyword evidence="5" id="KW-1185">Reference proteome</keyword>
<dbReference type="KEGG" id="htq:FRZ44_52400"/>
<dbReference type="PANTHER" id="PTHR30290">
    <property type="entry name" value="PERIPLASMIC BINDING COMPONENT OF ABC TRANSPORTER"/>
    <property type="match status" value="1"/>
</dbReference>
<dbReference type="CDD" id="cd08500">
    <property type="entry name" value="PBP2_NikA_DppA_OppA_like_4"/>
    <property type="match status" value="1"/>
</dbReference>
<organism evidence="4 5">
    <name type="scientific">Hypericibacter terrae</name>
    <dbReference type="NCBI Taxonomy" id="2602015"/>
    <lineage>
        <taxon>Bacteria</taxon>
        <taxon>Pseudomonadati</taxon>
        <taxon>Pseudomonadota</taxon>
        <taxon>Alphaproteobacteria</taxon>
        <taxon>Rhodospirillales</taxon>
        <taxon>Dongiaceae</taxon>
        <taxon>Hypericibacter</taxon>
    </lineage>
</organism>
<dbReference type="GO" id="GO:1904680">
    <property type="term" value="F:peptide transmembrane transporter activity"/>
    <property type="evidence" value="ECO:0007669"/>
    <property type="project" value="TreeGrafter"/>
</dbReference>
<evidence type="ECO:0000256" key="2">
    <source>
        <dbReference type="ARBA" id="ARBA00005695"/>
    </source>
</evidence>
<dbReference type="InterPro" id="IPR039424">
    <property type="entry name" value="SBP_5"/>
</dbReference>
<dbReference type="Pfam" id="PF00496">
    <property type="entry name" value="SBP_bac_5"/>
    <property type="match status" value="1"/>
</dbReference>